<keyword evidence="2" id="KW-1185">Reference proteome</keyword>
<proteinExistence type="predicted"/>
<dbReference type="Proteomes" id="UP001302602">
    <property type="component" value="Unassembled WGS sequence"/>
</dbReference>
<dbReference type="RefSeq" id="XP_062643849.1">
    <property type="nucleotide sequence ID" value="XM_062789457.1"/>
</dbReference>
<dbReference type="EMBL" id="MU853241">
    <property type="protein sequence ID" value="KAK4120077.1"/>
    <property type="molecule type" value="Genomic_DNA"/>
</dbReference>
<dbReference type="PANTHER" id="PTHR35605:SF1">
    <property type="entry name" value="ECP2 EFFECTOR PROTEIN DOMAIN-CONTAINING PROTEIN-RELATED"/>
    <property type="match status" value="1"/>
</dbReference>
<sequence length="161" mass="17464">DLEWEVEVPPGKTAAVNYMIESVFDRLGALSTTCSQMGGSRLPRPPASASAAVKRATHFSQGSYYCGGPPFWKGLEHLRRIGKAYVHMHPGPGACAKVSCSHGGAVFVCNDRPEEWWLDSSDRIADGLSFLSRCTRPASRDVAGQLFHPDNSNIVVCHDSC</sequence>
<accession>A0AAN6TST4</accession>
<feature type="non-terminal residue" evidence="1">
    <location>
        <position position="1"/>
    </location>
</feature>
<reference evidence="1" key="1">
    <citation type="journal article" date="2023" name="Mol. Phylogenet. Evol.">
        <title>Genome-scale phylogeny and comparative genomics of the fungal order Sordariales.</title>
        <authorList>
            <person name="Hensen N."/>
            <person name="Bonometti L."/>
            <person name="Westerberg I."/>
            <person name="Brannstrom I.O."/>
            <person name="Guillou S."/>
            <person name="Cros-Aarteil S."/>
            <person name="Calhoun S."/>
            <person name="Haridas S."/>
            <person name="Kuo A."/>
            <person name="Mondo S."/>
            <person name="Pangilinan J."/>
            <person name="Riley R."/>
            <person name="LaButti K."/>
            <person name="Andreopoulos B."/>
            <person name="Lipzen A."/>
            <person name="Chen C."/>
            <person name="Yan M."/>
            <person name="Daum C."/>
            <person name="Ng V."/>
            <person name="Clum A."/>
            <person name="Steindorff A."/>
            <person name="Ohm R.A."/>
            <person name="Martin F."/>
            <person name="Silar P."/>
            <person name="Natvig D.O."/>
            <person name="Lalanne C."/>
            <person name="Gautier V."/>
            <person name="Ament-Velasquez S.L."/>
            <person name="Kruys A."/>
            <person name="Hutchinson M.I."/>
            <person name="Powell A.J."/>
            <person name="Barry K."/>
            <person name="Miller A.N."/>
            <person name="Grigoriev I.V."/>
            <person name="Debuchy R."/>
            <person name="Gladieux P."/>
            <person name="Hiltunen Thoren M."/>
            <person name="Johannesson H."/>
        </authorList>
    </citation>
    <scope>NUCLEOTIDE SEQUENCE</scope>
    <source>
        <strain evidence="1">CBS 731.68</strain>
    </source>
</reference>
<dbReference type="AlphaFoldDB" id="A0AAN6TST4"/>
<dbReference type="GeneID" id="87826227"/>
<organism evidence="1 2">
    <name type="scientific">Parathielavia appendiculata</name>
    <dbReference type="NCBI Taxonomy" id="2587402"/>
    <lineage>
        <taxon>Eukaryota</taxon>
        <taxon>Fungi</taxon>
        <taxon>Dikarya</taxon>
        <taxon>Ascomycota</taxon>
        <taxon>Pezizomycotina</taxon>
        <taxon>Sordariomycetes</taxon>
        <taxon>Sordariomycetidae</taxon>
        <taxon>Sordariales</taxon>
        <taxon>Chaetomiaceae</taxon>
        <taxon>Parathielavia</taxon>
    </lineage>
</organism>
<gene>
    <name evidence="1" type="ORF">N657DRAFT_580382</name>
</gene>
<comment type="caution">
    <text evidence="1">The sequence shown here is derived from an EMBL/GenBank/DDBJ whole genome shotgun (WGS) entry which is preliminary data.</text>
</comment>
<reference evidence="1" key="2">
    <citation type="submission" date="2023-05" db="EMBL/GenBank/DDBJ databases">
        <authorList>
            <consortium name="Lawrence Berkeley National Laboratory"/>
            <person name="Steindorff A."/>
            <person name="Hensen N."/>
            <person name="Bonometti L."/>
            <person name="Westerberg I."/>
            <person name="Brannstrom I.O."/>
            <person name="Guillou S."/>
            <person name="Cros-Aarteil S."/>
            <person name="Calhoun S."/>
            <person name="Haridas S."/>
            <person name="Kuo A."/>
            <person name="Mondo S."/>
            <person name="Pangilinan J."/>
            <person name="Riley R."/>
            <person name="Labutti K."/>
            <person name="Andreopoulos B."/>
            <person name="Lipzen A."/>
            <person name="Chen C."/>
            <person name="Yanf M."/>
            <person name="Daum C."/>
            <person name="Ng V."/>
            <person name="Clum A."/>
            <person name="Ohm R."/>
            <person name="Martin F."/>
            <person name="Silar P."/>
            <person name="Natvig D."/>
            <person name="Lalanne C."/>
            <person name="Gautier V."/>
            <person name="Ament-Velasquez S.L."/>
            <person name="Kruys A."/>
            <person name="Hutchinson M.I."/>
            <person name="Powell A.J."/>
            <person name="Barry K."/>
            <person name="Miller A.N."/>
            <person name="Grigoriev I.V."/>
            <person name="Debuchy R."/>
            <person name="Gladieux P."/>
            <person name="Thoren M.H."/>
            <person name="Johannesson H."/>
        </authorList>
    </citation>
    <scope>NUCLEOTIDE SEQUENCE</scope>
    <source>
        <strain evidence="1">CBS 731.68</strain>
    </source>
</reference>
<name>A0AAN6TST4_9PEZI</name>
<protein>
    <submittedName>
        <fullName evidence="1">Uncharacterized protein</fullName>
    </submittedName>
</protein>
<evidence type="ECO:0000313" key="2">
    <source>
        <dbReference type="Proteomes" id="UP001302602"/>
    </source>
</evidence>
<dbReference type="PANTHER" id="PTHR35605">
    <property type="entry name" value="ECP2 EFFECTOR PROTEIN DOMAIN-CONTAINING PROTEIN-RELATED"/>
    <property type="match status" value="1"/>
</dbReference>
<evidence type="ECO:0000313" key="1">
    <source>
        <dbReference type="EMBL" id="KAK4120077.1"/>
    </source>
</evidence>